<dbReference type="EMBL" id="MG757153">
    <property type="protein sequence ID" value="AVD99404.1"/>
    <property type="molecule type" value="Genomic_DNA"/>
</dbReference>
<evidence type="ECO:0000313" key="2">
    <source>
        <dbReference type="Proteomes" id="UP000241925"/>
    </source>
</evidence>
<accession>A0A2L1IW53</accession>
<evidence type="ECO:0000313" key="1">
    <source>
        <dbReference type="EMBL" id="AVD99404.1"/>
    </source>
</evidence>
<protein>
    <submittedName>
        <fullName evidence="1">Uncharacterized protein</fullName>
    </submittedName>
</protein>
<reference evidence="1 2" key="1">
    <citation type="submission" date="2018-01" db="EMBL/GenBank/DDBJ databases">
        <authorList>
            <person name="Grinwald M.F."/>
            <person name="Tasoff P."/>
            <person name="Simpson K.F."/>
            <person name="Vasser A."/>
            <person name="Shaffer C.D."/>
            <person name="Weston-Hafer K.A."/>
            <person name="Russell D.A."/>
            <person name="Pope W.H."/>
            <person name="Jacobs-Sera D."/>
            <person name="Hendrix R.W."/>
            <person name="Hatfull G.F."/>
        </authorList>
    </citation>
    <scope>NUCLEOTIDE SEQUENCE [LARGE SCALE GENOMIC DNA]</scope>
</reference>
<sequence>MSKPLSMAVSELTIRDGYGRVSKRYRMVRSNDIIKCLMTVSESSNEKHTQENIRKVIDMILDLNPNV</sequence>
<proteinExistence type="predicted"/>
<name>A0A2L1IW53_9CAUD</name>
<dbReference type="Proteomes" id="UP000241925">
    <property type="component" value="Segment"/>
</dbReference>
<keyword evidence="2" id="KW-1185">Reference proteome</keyword>
<gene>
    <name evidence="1" type="ORF">SEA_BILLNYE_233</name>
</gene>
<organism evidence="1 2">
    <name type="scientific">Streptomyces phage BillNye</name>
    <dbReference type="NCBI Taxonomy" id="2079426"/>
    <lineage>
        <taxon>Viruses</taxon>
        <taxon>Duplodnaviria</taxon>
        <taxon>Heunggongvirae</taxon>
        <taxon>Uroviricota</taxon>
        <taxon>Caudoviricetes</taxon>
        <taxon>Stanwilliamsviridae</taxon>
        <taxon>Loccivirinae</taxon>
        <taxon>Wilnyevirus</taxon>
        <taxon>Wilnyevirus billnye</taxon>
    </lineage>
</organism>